<reference evidence="2" key="1">
    <citation type="journal article" date="2021" name="PeerJ">
        <title>Extensive microbial diversity within the chicken gut microbiome revealed by metagenomics and culture.</title>
        <authorList>
            <person name="Gilroy R."/>
            <person name="Ravi A."/>
            <person name="Getino M."/>
            <person name="Pursley I."/>
            <person name="Horton D.L."/>
            <person name="Alikhan N.F."/>
            <person name="Baker D."/>
            <person name="Gharbi K."/>
            <person name="Hall N."/>
            <person name="Watson M."/>
            <person name="Adriaenssens E.M."/>
            <person name="Foster-Nyarko E."/>
            <person name="Jarju S."/>
            <person name="Secka A."/>
            <person name="Antonio M."/>
            <person name="Oren A."/>
            <person name="Chaudhuri R.R."/>
            <person name="La Ragione R."/>
            <person name="Hildebrand F."/>
            <person name="Pallen M.J."/>
        </authorList>
    </citation>
    <scope>NUCLEOTIDE SEQUENCE</scope>
    <source>
        <strain evidence="2">CHK186-1790</strain>
    </source>
</reference>
<evidence type="ECO:0000259" key="1">
    <source>
        <dbReference type="PROSITE" id="PS51186"/>
    </source>
</evidence>
<dbReference type="SUPFAM" id="SSF55729">
    <property type="entry name" value="Acyl-CoA N-acyltransferases (Nat)"/>
    <property type="match status" value="1"/>
</dbReference>
<reference evidence="2" key="2">
    <citation type="submission" date="2021-04" db="EMBL/GenBank/DDBJ databases">
        <authorList>
            <person name="Gilroy R."/>
        </authorList>
    </citation>
    <scope>NUCLEOTIDE SEQUENCE</scope>
    <source>
        <strain evidence="2">CHK186-1790</strain>
    </source>
</reference>
<name>A0A9D2NZN6_9FIRM</name>
<dbReference type="InterPro" id="IPR040448">
    <property type="entry name" value="PanZ_GNAT"/>
</dbReference>
<dbReference type="EMBL" id="DWWJ01000091">
    <property type="protein sequence ID" value="HJC40882.1"/>
    <property type="molecule type" value="Genomic_DNA"/>
</dbReference>
<dbReference type="Pfam" id="PF12568">
    <property type="entry name" value="PanZ"/>
    <property type="match status" value="1"/>
</dbReference>
<protein>
    <submittedName>
        <fullName evidence="2">PanM family protein</fullName>
    </submittedName>
</protein>
<accession>A0A9D2NZN6</accession>
<dbReference type="GO" id="GO:0016747">
    <property type="term" value="F:acyltransferase activity, transferring groups other than amino-acyl groups"/>
    <property type="evidence" value="ECO:0007669"/>
    <property type="project" value="InterPro"/>
</dbReference>
<sequence>MEWSIRTLDRGELPGFRPYLLPETARGLERRADGLLALGAVTVRSACGAAAVRRSGTSAELTDLFVDASVRRRGAGRALLEELIRRLEAEGAARLSADYVLRGEELAAMDHLLDTCGFSAPQRRSRVFQVPSERFHDDPRLGAAFSPQYRTPLGVCALGEVSAAALEELETAEDIPEHLAWASLRDRALPELSVGMLREGRVAAYLLAEEGGGGCVLLSAVRRAAAPPTAFQSLLLELLNRSWYRFGGDFPFYFSALTPKVERLALLLMGDRYEDYEEHTCARKLISQAGPRKEEGPL</sequence>
<proteinExistence type="predicted"/>
<feature type="domain" description="N-acetyltransferase" evidence="1">
    <location>
        <begin position="1"/>
        <end position="173"/>
    </location>
</feature>
<evidence type="ECO:0000313" key="2">
    <source>
        <dbReference type="EMBL" id="HJC40882.1"/>
    </source>
</evidence>
<organism evidence="2 3">
    <name type="scientific">Candidatus Intestinimonas pullistercoris</name>
    <dbReference type="NCBI Taxonomy" id="2838623"/>
    <lineage>
        <taxon>Bacteria</taxon>
        <taxon>Bacillati</taxon>
        <taxon>Bacillota</taxon>
        <taxon>Clostridia</taxon>
        <taxon>Eubacteriales</taxon>
        <taxon>Intestinimonas</taxon>
    </lineage>
</organism>
<evidence type="ECO:0000313" key="3">
    <source>
        <dbReference type="Proteomes" id="UP000823882"/>
    </source>
</evidence>
<comment type="caution">
    <text evidence="2">The sequence shown here is derived from an EMBL/GenBank/DDBJ whole genome shotgun (WGS) entry which is preliminary data.</text>
</comment>
<dbReference type="Gene3D" id="3.40.630.30">
    <property type="match status" value="1"/>
</dbReference>
<dbReference type="InterPro" id="IPR016181">
    <property type="entry name" value="Acyl_CoA_acyltransferase"/>
</dbReference>
<dbReference type="AlphaFoldDB" id="A0A9D2NZN6"/>
<dbReference type="Proteomes" id="UP000823882">
    <property type="component" value="Unassembled WGS sequence"/>
</dbReference>
<dbReference type="PROSITE" id="PS51186">
    <property type="entry name" value="GNAT"/>
    <property type="match status" value="1"/>
</dbReference>
<dbReference type="CDD" id="cd04301">
    <property type="entry name" value="NAT_SF"/>
    <property type="match status" value="1"/>
</dbReference>
<dbReference type="InterPro" id="IPR000182">
    <property type="entry name" value="GNAT_dom"/>
</dbReference>
<gene>
    <name evidence="2" type="ORF">H9701_04945</name>
</gene>